<proteinExistence type="predicted"/>
<dbReference type="RefSeq" id="WP_121625056.1">
    <property type="nucleotide sequence ID" value="NZ_JACIIW010000003.1"/>
</dbReference>
<evidence type="ECO:0000313" key="3">
    <source>
        <dbReference type="Proteomes" id="UP000269692"/>
    </source>
</evidence>
<evidence type="ECO:0000313" key="2">
    <source>
        <dbReference type="EMBL" id="RLP73997.1"/>
    </source>
</evidence>
<dbReference type="OrthoDB" id="6902891at2"/>
<keyword evidence="3" id="KW-1185">Reference proteome</keyword>
<sequence>MIAAGARARRRVVVDDARAITFMGPALRVYGTPNMLHDVEMACRDLLLEVVASGQDSVGVEVHLAHRGAAVLGAEVEIDVAISSAEGRLVSFEATVRSGGEAIGTAQHLRSVVEVARLEARVRDLQADLATVQSSGS</sequence>
<accession>A0A3L7A1H3</accession>
<dbReference type="InterPro" id="IPR054485">
    <property type="entry name" value="FlK-like_dom"/>
</dbReference>
<evidence type="ECO:0000259" key="1">
    <source>
        <dbReference type="Pfam" id="PF22636"/>
    </source>
</evidence>
<dbReference type="EMBL" id="RCTF01000021">
    <property type="protein sequence ID" value="RLP73997.1"/>
    <property type="molecule type" value="Genomic_DNA"/>
</dbReference>
<dbReference type="Proteomes" id="UP000269692">
    <property type="component" value="Unassembled WGS sequence"/>
</dbReference>
<dbReference type="Gene3D" id="3.10.129.10">
    <property type="entry name" value="Hotdog Thioesterase"/>
    <property type="match status" value="1"/>
</dbReference>
<dbReference type="InterPro" id="IPR029069">
    <property type="entry name" value="HotDog_dom_sf"/>
</dbReference>
<reference evidence="2 3" key="1">
    <citation type="submission" date="2018-10" db="EMBL/GenBank/DDBJ databases">
        <title>Xanthobacter tagetidis genome sequencing and assembly.</title>
        <authorList>
            <person name="Maclea K.S."/>
            <person name="Goen A.E."/>
            <person name="Fatima S.A."/>
        </authorList>
    </citation>
    <scope>NUCLEOTIDE SEQUENCE [LARGE SCALE GENOMIC DNA]</scope>
    <source>
        <strain evidence="2 3">ATCC 700314</strain>
    </source>
</reference>
<comment type="caution">
    <text evidence="2">The sequence shown here is derived from an EMBL/GenBank/DDBJ whole genome shotgun (WGS) entry which is preliminary data.</text>
</comment>
<dbReference type="PANTHER" id="PTHR36934">
    <property type="entry name" value="BLR0278 PROTEIN"/>
    <property type="match status" value="1"/>
</dbReference>
<dbReference type="PANTHER" id="PTHR36934:SF1">
    <property type="entry name" value="THIOESTERASE DOMAIN-CONTAINING PROTEIN"/>
    <property type="match status" value="1"/>
</dbReference>
<dbReference type="SUPFAM" id="SSF54637">
    <property type="entry name" value="Thioesterase/thiol ester dehydrase-isomerase"/>
    <property type="match status" value="1"/>
</dbReference>
<feature type="domain" description="Fluoroacetyl-CoA-specific thioesterase-like" evidence="1">
    <location>
        <begin position="14"/>
        <end position="114"/>
    </location>
</feature>
<dbReference type="AlphaFoldDB" id="A0A3L7A1H3"/>
<dbReference type="Pfam" id="PF22636">
    <property type="entry name" value="FlK"/>
    <property type="match status" value="1"/>
</dbReference>
<name>A0A3L7A1H3_9HYPH</name>
<gene>
    <name evidence="2" type="ORF">D9R14_19645</name>
</gene>
<protein>
    <submittedName>
        <fullName evidence="2">LysR family transcriptional regulator</fullName>
    </submittedName>
</protein>
<organism evidence="2 3">
    <name type="scientific">Xanthobacter tagetidis</name>
    <dbReference type="NCBI Taxonomy" id="60216"/>
    <lineage>
        <taxon>Bacteria</taxon>
        <taxon>Pseudomonadati</taxon>
        <taxon>Pseudomonadota</taxon>
        <taxon>Alphaproteobacteria</taxon>
        <taxon>Hyphomicrobiales</taxon>
        <taxon>Xanthobacteraceae</taxon>
        <taxon>Xanthobacter</taxon>
    </lineage>
</organism>
<dbReference type="InterPro" id="IPR025540">
    <property type="entry name" value="FlK"/>
</dbReference>